<evidence type="ECO:0000313" key="2">
    <source>
        <dbReference type="Proteomes" id="UP000419017"/>
    </source>
</evidence>
<dbReference type="InterPro" id="IPR036770">
    <property type="entry name" value="Ankyrin_rpt-contain_sf"/>
</dbReference>
<dbReference type="AlphaFoldDB" id="A0A6I8MD37"/>
<organism evidence="1 2">
    <name type="scientific">Oceanivirga miroungae</name>
    <dbReference type="NCBI Taxonomy" id="1130046"/>
    <lineage>
        <taxon>Bacteria</taxon>
        <taxon>Fusobacteriati</taxon>
        <taxon>Fusobacteriota</taxon>
        <taxon>Fusobacteriia</taxon>
        <taxon>Fusobacteriales</taxon>
        <taxon>Leptotrichiaceae</taxon>
        <taxon>Oceanivirga</taxon>
    </lineage>
</organism>
<keyword evidence="2" id="KW-1185">Reference proteome</keyword>
<name>A0A6I8MD37_9FUSO</name>
<sequence>MMKKILMSIILFLSFLSFSDYKNELLKAIETDNLSEIKLLEVQKRNIEIKDNIMGKNILAYAIYNNSDKIAKYLIENKKYKYMINEISNDKTLAIEDAVLKENEQILKLLLENGAIIRKKDGNNMDVYELATKFGKGRMVKILRDYELENEK</sequence>
<dbReference type="EMBL" id="CABWIB010000001">
    <property type="protein sequence ID" value="VWL85063.1"/>
    <property type="molecule type" value="Genomic_DNA"/>
</dbReference>
<dbReference type="InterPro" id="IPR002110">
    <property type="entry name" value="Ankyrin_rpt"/>
</dbReference>
<dbReference type="SUPFAM" id="SSF48403">
    <property type="entry name" value="Ankyrin repeat"/>
    <property type="match status" value="1"/>
</dbReference>
<dbReference type="Pfam" id="PF12796">
    <property type="entry name" value="Ank_2"/>
    <property type="match status" value="1"/>
</dbReference>
<dbReference type="Proteomes" id="UP000419017">
    <property type="component" value="Unassembled WGS sequence"/>
</dbReference>
<reference evidence="1 2" key="1">
    <citation type="submission" date="2019-10" db="EMBL/GenBank/DDBJ databases">
        <authorList>
            <person name="Blom J."/>
        </authorList>
    </citation>
    <scope>NUCLEOTIDE SEQUENCE [LARGE SCALE GENOMIC DNA]</scope>
    <source>
        <strain evidence="1 2">ES3154-GLU</strain>
    </source>
</reference>
<proteinExistence type="predicted"/>
<dbReference type="Gene3D" id="1.25.40.20">
    <property type="entry name" value="Ankyrin repeat-containing domain"/>
    <property type="match status" value="1"/>
</dbReference>
<accession>A0A6I8MD37</accession>
<evidence type="ECO:0000313" key="1">
    <source>
        <dbReference type="EMBL" id="VWL85063.1"/>
    </source>
</evidence>
<gene>
    <name evidence="1" type="ORF">OMES3154_00339</name>
</gene>
<protein>
    <submittedName>
        <fullName evidence="1">Ankyrin</fullName>
    </submittedName>
</protein>